<sequence length="238" mass="26208">MAMTAIASQTQFILYGGVTEPTSQTLAYPLWKCSTNLNNSMSTPPSQVFYTLYSPVVDTRASTIWTWGGLINTTDIASINAASTFDYSREKWNTVEGDPTNGNIWIKHTAVFIEKTGRIYMMGGYEVKPGEVSSTGTFNDMTHVRWFDTNQNTWGTDQATVAGNQPITSRILHTVTPIPGSNKLLVYGGYNDQEAKLSQDYAYVYDFVAKEYTPLNFNQTGPGPRASHSGKSSSQSAC</sequence>
<proteinExistence type="predicted"/>
<dbReference type="STRING" id="90262.A0A1X2HYV6"/>
<protein>
    <recommendedName>
        <fullName evidence="6">Galactose oxidase</fullName>
    </recommendedName>
</protein>
<feature type="compositionally biased region" description="Low complexity" evidence="3">
    <location>
        <begin position="227"/>
        <end position="238"/>
    </location>
</feature>
<dbReference type="PANTHER" id="PTHR46093">
    <property type="entry name" value="ACYL-COA-BINDING DOMAIN-CONTAINING PROTEIN 5"/>
    <property type="match status" value="1"/>
</dbReference>
<accession>A0A1X2HYV6</accession>
<keyword evidence="5" id="KW-1185">Reference proteome</keyword>
<evidence type="ECO:0000313" key="4">
    <source>
        <dbReference type="EMBL" id="ORZ05642.1"/>
    </source>
</evidence>
<evidence type="ECO:0000313" key="5">
    <source>
        <dbReference type="Proteomes" id="UP000193560"/>
    </source>
</evidence>
<keyword evidence="2" id="KW-0677">Repeat</keyword>
<dbReference type="Proteomes" id="UP000193560">
    <property type="component" value="Unassembled WGS sequence"/>
</dbReference>
<dbReference type="SUPFAM" id="SSF117281">
    <property type="entry name" value="Kelch motif"/>
    <property type="match status" value="1"/>
</dbReference>
<evidence type="ECO:0008006" key="6">
    <source>
        <dbReference type="Google" id="ProtNLM"/>
    </source>
</evidence>
<dbReference type="Pfam" id="PF24681">
    <property type="entry name" value="Kelch_KLHDC2_KLHL20_DRC7"/>
    <property type="match status" value="1"/>
</dbReference>
<comment type="caution">
    <text evidence="4">The sequence shown here is derived from an EMBL/GenBank/DDBJ whole genome shotgun (WGS) entry which is preliminary data.</text>
</comment>
<gene>
    <name evidence="4" type="ORF">BCR42DRAFT_428060</name>
</gene>
<reference evidence="4 5" key="1">
    <citation type="submission" date="2016-07" db="EMBL/GenBank/DDBJ databases">
        <title>Pervasive Adenine N6-methylation of Active Genes in Fungi.</title>
        <authorList>
            <consortium name="DOE Joint Genome Institute"/>
            <person name="Mondo S.J."/>
            <person name="Dannebaum R.O."/>
            <person name="Kuo R.C."/>
            <person name="Labutti K."/>
            <person name="Haridas S."/>
            <person name="Kuo A."/>
            <person name="Salamov A."/>
            <person name="Ahrendt S.R."/>
            <person name="Lipzen A."/>
            <person name="Sullivan W."/>
            <person name="Andreopoulos W.B."/>
            <person name="Clum A."/>
            <person name="Lindquist E."/>
            <person name="Daum C."/>
            <person name="Ramamoorthy G.K."/>
            <person name="Gryganskyi A."/>
            <person name="Culley D."/>
            <person name="Magnuson J.K."/>
            <person name="James T.Y."/>
            <person name="O'Malley M.A."/>
            <person name="Stajich J.E."/>
            <person name="Spatafora J.W."/>
            <person name="Visel A."/>
            <person name="Grigoriev I.V."/>
        </authorList>
    </citation>
    <scope>NUCLEOTIDE SEQUENCE [LARGE SCALE GENOMIC DNA]</scope>
    <source>
        <strain evidence="4 5">NRRL 1336</strain>
    </source>
</reference>
<dbReference type="AlphaFoldDB" id="A0A1X2HYV6"/>
<dbReference type="OrthoDB" id="2263777at2759"/>
<dbReference type="Gene3D" id="2.120.10.80">
    <property type="entry name" value="Kelch-type beta propeller"/>
    <property type="match status" value="1"/>
</dbReference>
<evidence type="ECO:0000256" key="2">
    <source>
        <dbReference type="ARBA" id="ARBA00022737"/>
    </source>
</evidence>
<feature type="region of interest" description="Disordered" evidence="3">
    <location>
        <begin position="219"/>
        <end position="238"/>
    </location>
</feature>
<evidence type="ECO:0000256" key="3">
    <source>
        <dbReference type="SAM" id="MobiDB-lite"/>
    </source>
</evidence>
<dbReference type="InterPro" id="IPR015915">
    <property type="entry name" value="Kelch-typ_b-propeller"/>
</dbReference>
<evidence type="ECO:0000256" key="1">
    <source>
        <dbReference type="ARBA" id="ARBA00022441"/>
    </source>
</evidence>
<name>A0A1X2HYV6_9FUNG</name>
<organism evidence="4 5">
    <name type="scientific">Absidia repens</name>
    <dbReference type="NCBI Taxonomy" id="90262"/>
    <lineage>
        <taxon>Eukaryota</taxon>
        <taxon>Fungi</taxon>
        <taxon>Fungi incertae sedis</taxon>
        <taxon>Mucoromycota</taxon>
        <taxon>Mucoromycotina</taxon>
        <taxon>Mucoromycetes</taxon>
        <taxon>Mucorales</taxon>
        <taxon>Cunninghamellaceae</taxon>
        <taxon>Absidia</taxon>
    </lineage>
</organism>
<dbReference type="PANTHER" id="PTHR46093:SF18">
    <property type="entry name" value="FIBRONECTIN TYPE-III DOMAIN-CONTAINING PROTEIN"/>
    <property type="match status" value="1"/>
</dbReference>
<keyword evidence="1" id="KW-0880">Kelch repeat</keyword>
<dbReference type="EMBL" id="MCGE01000043">
    <property type="protein sequence ID" value="ORZ05642.1"/>
    <property type="molecule type" value="Genomic_DNA"/>
</dbReference>